<organism evidence="2 3">
    <name type="scientific">Vitis vinifera</name>
    <name type="common">Grape</name>
    <dbReference type="NCBI Taxonomy" id="29760"/>
    <lineage>
        <taxon>Eukaryota</taxon>
        <taxon>Viridiplantae</taxon>
        <taxon>Streptophyta</taxon>
        <taxon>Embryophyta</taxon>
        <taxon>Tracheophyta</taxon>
        <taxon>Spermatophyta</taxon>
        <taxon>Magnoliopsida</taxon>
        <taxon>eudicotyledons</taxon>
        <taxon>Gunneridae</taxon>
        <taxon>Pentapetalae</taxon>
        <taxon>rosids</taxon>
        <taxon>Vitales</taxon>
        <taxon>Vitaceae</taxon>
        <taxon>Viteae</taxon>
        <taxon>Vitis</taxon>
    </lineage>
</organism>
<dbReference type="PANTHER" id="PTHR12888">
    <property type="entry name" value="PEROXISOME ASSEMBLY PROTEIN 12 PEROXIN-12"/>
    <property type="match status" value="1"/>
</dbReference>
<keyword evidence="1" id="KW-1133">Transmembrane helix</keyword>
<keyword evidence="1" id="KW-0812">Transmembrane</keyword>
<evidence type="ECO:0000313" key="2">
    <source>
        <dbReference type="EMBL" id="RVW23756.1"/>
    </source>
</evidence>
<evidence type="ECO:0000256" key="1">
    <source>
        <dbReference type="SAM" id="Phobius"/>
    </source>
</evidence>
<dbReference type="Proteomes" id="UP000288805">
    <property type="component" value="Unassembled WGS sequence"/>
</dbReference>
<reference evidence="2 3" key="1">
    <citation type="journal article" date="2018" name="PLoS Genet.">
        <title>Population sequencing reveals clonal diversity and ancestral inbreeding in the grapevine cultivar Chardonnay.</title>
        <authorList>
            <person name="Roach M.J."/>
            <person name="Johnson D.L."/>
            <person name="Bohlmann J."/>
            <person name="van Vuuren H.J."/>
            <person name="Jones S.J."/>
            <person name="Pretorius I.S."/>
            <person name="Schmidt S.A."/>
            <person name="Borneman A.R."/>
        </authorList>
    </citation>
    <scope>NUCLEOTIDE SEQUENCE [LARGE SCALE GENOMIC DNA]</scope>
    <source>
        <strain evidence="3">cv. Chardonnay</strain>
        <tissue evidence="2">Leaf</tissue>
    </source>
</reference>
<comment type="caution">
    <text evidence="2">The sequence shown here is derived from an EMBL/GenBank/DDBJ whole genome shotgun (WGS) entry which is preliminary data.</text>
</comment>
<dbReference type="GO" id="GO:0016558">
    <property type="term" value="P:protein import into peroxisome matrix"/>
    <property type="evidence" value="ECO:0007669"/>
    <property type="project" value="InterPro"/>
</dbReference>
<evidence type="ECO:0000313" key="3">
    <source>
        <dbReference type="Proteomes" id="UP000288805"/>
    </source>
</evidence>
<feature type="transmembrane region" description="Helical" evidence="1">
    <location>
        <begin position="20"/>
        <end position="43"/>
    </location>
</feature>
<dbReference type="InterPro" id="IPR017375">
    <property type="entry name" value="PEX12"/>
</dbReference>
<sequence>MTLLTMESHNCVPGYALQGALLSCTYTMLDYAQTGLIAAVFFFKMMEWWYQSAEERMSAPTVYPPPPPPPPKVAKEGIPLPSDRTICPLCSQKRTNPSVVAVSGFVFCYACIFKYVSQILEGTLLSSELSVLFLTMALMAAAGNLLLLSMGLCCCCVKLVGIEVVDSSKLLVNSSTDKKGFYCIQDLWNNCILGMM</sequence>
<feature type="transmembrane region" description="Helical" evidence="1">
    <location>
        <begin position="99"/>
        <end position="117"/>
    </location>
</feature>
<name>A0A438CKK8_VITVI</name>
<dbReference type="AlphaFoldDB" id="A0A438CKK8"/>
<gene>
    <name evidence="2" type="primary">PEX12_2</name>
    <name evidence="2" type="ORF">CK203_097586</name>
</gene>
<dbReference type="SUPFAM" id="SSF57850">
    <property type="entry name" value="RING/U-box"/>
    <property type="match status" value="1"/>
</dbReference>
<protein>
    <submittedName>
        <fullName evidence="2">Peroxisome biogenesis protein 12</fullName>
    </submittedName>
</protein>
<keyword evidence="1" id="KW-0472">Membrane</keyword>
<proteinExistence type="predicted"/>
<dbReference type="PANTHER" id="PTHR12888:SF0">
    <property type="entry name" value="PEROXISOME ASSEMBLY PROTEIN 12"/>
    <property type="match status" value="1"/>
</dbReference>
<dbReference type="GO" id="GO:0008270">
    <property type="term" value="F:zinc ion binding"/>
    <property type="evidence" value="ECO:0007669"/>
    <property type="project" value="InterPro"/>
</dbReference>
<feature type="transmembrane region" description="Helical" evidence="1">
    <location>
        <begin position="129"/>
        <end position="160"/>
    </location>
</feature>
<accession>A0A438CKK8</accession>
<dbReference type="EMBL" id="QGNW01002187">
    <property type="protein sequence ID" value="RVW23756.1"/>
    <property type="molecule type" value="Genomic_DNA"/>
</dbReference>
<dbReference type="GO" id="GO:0005778">
    <property type="term" value="C:peroxisomal membrane"/>
    <property type="evidence" value="ECO:0007669"/>
    <property type="project" value="InterPro"/>
</dbReference>